<protein>
    <submittedName>
        <fullName evidence="1">NYN domain-containing protein</fullName>
    </submittedName>
</protein>
<organism evidence="1 2">
    <name type="scientific">Paenibacillus agilis</name>
    <dbReference type="NCBI Taxonomy" id="3020863"/>
    <lineage>
        <taxon>Bacteria</taxon>
        <taxon>Bacillati</taxon>
        <taxon>Bacillota</taxon>
        <taxon>Bacilli</taxon>
        <taxon>Bacillales</taxon>
        <taxon>Paenibacillaceae</taxon>
        <taxon>Paenibacillus</taxon>
    </lineage>
</organism>
<dbReference type="InterPro" id="IPR010298">
    <property type="entry name" value="YacP-like"/>
</dbReference>
<dbReference type="Proteomes" id="UP000318102">
    <property type="component" value="Unassembled WGS sequence"/>
</dbReference>
<name>A0A559IB14_9BACL</name>
<accession>A0A559IB14</accession>
<comment type="caution">
    <text evidence="1">The sequence shown here is derived from an EMBL/GenBank/DDBJ whole genome shotgun (WGS) entry which is preliminary data.</text>
</comment>
<proteinExistence type="predicted"/>
<dbReference type="EMBL" id="VNJK01000010">
    <property type="protein sequence ID" value="TVX84845.1"/>
    <property type="molecule type" value="Genomic_DNA"/>
</dbReference>
<evidence type="ECO:0000313" key="2">
    <source>
        <dbReference type="Proteomes" id="UP000318102"/>
    </source>
</evidence>
<dbReference type="PANTHER" id="PTHR34547">
    <property type="entry name" value="YACP-LIKE NYN DOMAIN PROTEIN"/>
    <property type="match status" value="1"/>
</dbReference>
<keyword evidence="2" id="KW-1185">Reference proteome</keyword>
<reference evidence="1 2" key="1">
    <citation type="submission" date="2019-07" db="EMBL/GenBank/DDBJ databases">
        <authorList>
            <person name="Kim J."/>
        </authorList>
    </citation>
    <scope>NUCLEOTIDE SEQUENCE [LARGE SCALE GENOMIC DNA]</scope>
    <source>
        <strain evidence="1 2">N4</strain>
    </source>
</reference>
<dbReference type="RefSeq" id="WP_144995573.1">
    <property type="nucleotide sequence ID" value="NZ_VNJK01000010.1"/>
</dbReference>
<dbReference type="AlphaFoldDB" id="A0A559IB14"/>
<sequence>MAQQSDFRDVLLVDGYNMIGAWSNLKQLADQDLEEARNRLLDMLDDYQAYSGRRVITVFDAYRVPGLGASYKQGDVNITFTKEKETADECIERLVAELKHRRRAIYVATSDMTEQNVAFAQGALRISARELQLIIQQARQEVQIRIRDQALYPVKRNPLEEKLSLDVLLKLEQLRRGKTK</sequence>
<dbReference type="PANTHER" id="PTHR34547:SF1">
    <property type="entry name" value="YACP-LIKE NYN DOMAIN PROTEIN"/>
    <property type="match status" value="1"/>
</dbReference>
<gene>
    <name evidence="1" type="ORF">FPZ44_26170</name>
</gene>
<dbReference type="OrthoDB" id="9792160at2"/>
<evidence type="ECO:0000313" key="1">
    <source>
        <dbReference type="EMBL" id="TVX84845.1"/>
    </source>
</evidence>
<dbReference type="CDD" id="cd10912">
    <property type="entry name" value="PIN_YacP-like"/>
    <property type="match status" value="1"/>
</dbReference>
<dbReference type="Pfam" id="PF05991">
    <property type="entry name" value="NYN_YacP"/>
    <property type="match status" value="1"/>
</dbReference>